<evidence type="ECO:0000313" key="3">
    <source>
        <dbReference type="Proteomes" id="UP000029385"/>
    </source>
</evidence>
<evidence type="ECO:0000256" key="1">
    <source>
        <dbReference type="SAM" id="Phobius"/>
    </source>
</evidence>
<dbReference type="InterPro" id="IPR012902">
    <property type="entry name" value="N_methyl_site"/>
</dbReference>
<dbReference type="PROSITE" id="PS00409">
    <property type="entry name" value="PROKAR_NTER_METHYL"/>
    <property type="match status" value="1"/>
</dbReference>
<evidence type="ECO:0000313" key="2">
    <source>
        <dbReference type="EMBL" id="KFN44965.1"/>
    </source>
</evidence>
<gene>
    <name evidence="2" type="ORF">N789_02805</name>
</gene>
<dbReference type="AlphaFoldDB" id="A0A091BKY2"/>
<accession>A0A091BKY2</accession>
<reference evidence="2 3" key="1">
    <citation type="submission" date="2013-09" db="EMBL/GenBank/DDBJ databases">
        <title>Genome sequencing of Arenimonas oryziterrae.</title>
        <authorList>
            <person name="Chen F."/>
            <person name="Wang G."/>
        </authorList>
    </citation>
    <scope>NUCLEOTIDE SEQUENCE [LARGE SCALE GENOMIC DNA]</scope>
    <source>
        <strain evidence="2 3">YC6267</strain>
    </source>
</reference>
<protein>
    <recommendedName>
        <fullName evidence="4">Type IV pilus modification protein PilV</fullName>
    </recommendedName>
</protein>
<sequence>MNTGNSRPVMKHRSRFTRPRGFSLLEVLIAVVILSFGLLGMALLQSISLRSGQGANYRTQATMLSYQIMDMMRANRAELQNYNLIRYGNFAANCPAATGAAQWQVDRASWICSVQTALPNGQGNVEILPPSATPGCTEGCVRVQLRWADNRNDQSATTAAQQQNAAADFQVTTRL</sequence>
<dbReference type="RefSeq" id="WP_022969134.1">
    <property type="nucleotide sequence ID" value="NZ_ATVD01000002.1"/>
</dbReference>
<feature type="transmembrane region" description="Helical" evidence="1">
    <location>
        <begin position="21"/>
        <end position="44"/>
    </location>
</feature>
<dbReference type="NCBIfam" id="TIGR02523">
    <property type="entry name" value="type_IV_pilV"/>
    <property type="match status" value="1"/>
</dbReference>
<keyword evidence="3" id="KW-1185">Reference proteome</keyword>
<keyword evidence="1" id="KW-1133">Transmembrane helix</keyword>
<dbReference type="NCBIfam" id="TIGR02532">
    <property type="entry name" value="IV_pilin_GFxxxE"/>
    <property type="match status" value="1"/>
</dbReference>
<dbReference type="EMBL" id="AVCI01000001">
    <property type="protein sequence ID" value="KFN44965.1"/>
    <property type="molecule type" value="Genomic_DNA"/>
</dbReference>
<dbReference type="STRING" id="1121015.GCA_000420545_01506"/>
<keyword evidence="1" id="KW-0472">Membrane</keyword>
<name>A0A091BKY2_9GAMM</name>
<dbReference type="Pfam" id="PF07963">
    <property type="entry name" value="N_methyl"/>
    <property type="match status" value="1"/>
</dbReference>
<organism evidence="2 3">
    <name type="scientific">Arenimonas oryziterrae DSM 21050 = YC6267</name>
    <dbReference type="NCBI Taxonomy" id="1121015"/>
    <lineage>
        <taxon>Bacteria</taxon>
        <taxon>Pseudomonadati</taxon>
        <taxon>Pseudomonadota</taxon>
        <taxon>Gammaproteobacteria</taxon>
        <taxon>Lysobacterales</taxon>
        <taxon>Lysobacteraceae</taxon>
        <taxon>Arenimonas</taxon>
    </lineage>
</organism>
<dbReference type="PATRIC" id="fig|1121015.4.peg.551"/>
<comment type="caution">
    <text evidence="2">The sequence shown here is derived from an EMBL/GenBank/DDBJ whole genome shotgun (WGS) entry which is preliminary data.</text>
</comment>
<proteinExistence type="predicted"/>
<dbReference type="Proteomes" id="UP000029385">
    <property type="component" value="Unassembled WGS sequence"/>
</dbReference>
<dbReference type="OrthoDB" id="8547299at2"/>
<dbReference type="InterPro" id="IPR013362">
    <property type="entry name" value="Pilus_4_PilV"/>
</dbReference>
<keyword evidence="1" id="KW-0812">Transmembrane</keyword>
<dbReference type="eggNOG" id="COG4967">
    <property type="taxonomic scope" value="Bacteria"/>
</dbReference>
<evidence type="ECO:0008006" key="4">
    <source>
        <dbReference type="Google" id="ProtNLM"/>
    </source>
</evidence>